<dbReference type="NCBIfam" id="TIGR00350">
    <property type="entry name" value="lytR_cpsA_psr"/>
    <property type="match status" value="1"/>
</dbReference>
<feature type="domain" description="Cell envelope-related transcriptional attenuator" evidence="4">
    <location>
        <begin position="105"/>
        <end position="259"/>
    </location>
</feature>
<keyword evidence="3" id="KW-0472">Membrane</keyword>
<gene>
    <name evidence="6" type="ordered locus">Acel_0412</name>
</gene>
<dbReference type="Gene3D" id="3.30.70.2390">
    <property type="match status" value="1"/>
</dbReference>
<dbReference type="STRING" id="351607.Acel_0412"/>
<protein>
    <submittedName>
        <fullName evidence="6">Cell envelope-related transcriptional attenuator</fullName>
    </submittedName>
</protein>
<sequence>MTTPPLTLPPELDPRGPAPGTERRGLRRFAAVVAVGILLTSGLLYGRYVHYNGNLNRATGVITPGGTKATGGAENVLLVGSDTRTGAGDQFAQAPKGQTQVLGQRSDTVILAHLAKGHGRATLVSLPRDSWVTIPAYTDANGVLHPAHQDKLNAAFALGGAALLVKTVQELTGLHIDHYVEIDFAGFQRMVDALGGVDVCLSRPAHDVNTGINLSAGWHHLNGAQALAFVRQRYGLPLGDLDRIKRQQQFLAAMMRKVESAGTLTNPLKLNAFLDAFTKSVTVDAGMSTADMEKLAVSLRGLSTGNVVLTTMPIAGFGTRNGESVDIVDTAKAQQLFAALAADQSVLSPSAQPSTLPRSQVHVRVFNAAGINGLAARASAELAQAGFDVIGTPANRGSGATTTVIEYPPAEAAAAHTLAAVIPGAVLRPNDQLSGEIDLLLGSDYHGLATSSSPSTTGTPNRGSGGSGAAGSTGGGLTGSATTAATASCTA</sequence>
<dbReference type="AlphaFoldDB" id="A0LRX6"/>
<dbReference type="InterPro" id="IPR027381">
    <property type="entry name" value="LytR/CpsA/Psr_C"/>
</dbReference>
<reference evidence="6 7" key="1">
    <citation type="journal article" date="2009" name="Genome Res.">
        <title>Complete genome of the cellulolytic thermophile Acidothermus cellulolyticus 11B provides insights into its ecophysiological and evolutionary adaptations.</title>
        <authorList>
            <person name="Barabote R.D."/>
            <person name="Xie G."/>
            <person name="Leu D.H."/>
            <person name="Normand P."/>
            <person name="Necsulea A."/>
            <person name="Daubin V."/>
            <person name="Medigue C."/>
            <person name="Adney W.S."/>
            <person name="Xu X.C."/>
            <person name="Lapidus A."/>
            <person name="Parales R.E."/>
            <person name="Detter C."/>
            <person name="Pujic P."/>
            <person name="Bruce D."/>
            <person name="Lavire C."/>
            <person name="Challacombe J.F."/>
            <person name="Brettin T.S."/>
            <person name="Berry A.M."/>
        </authorList>
    </citation>
    <scope>NUCLEOTIDE SEQUENCE [LARGE SCALE GENOMIC DNA]</scope>
    <source>
        <strain evidence="7">ATCC 43068 / DSM 8971 / 11B</strain>
    </source>
</reference>
<name>A0LRX6_ACIC1</name>
<dbReference type="KEGG" id="ace:Acel_0412"/>
<evidence type="ECO:0000256" key="3">
    <source>
        <dbReference type="SAM" id="Phobius"/>
    </source>
</evidence>
<dbReference type="PANTHER" id="PTHR33392">
    <property type="entry name" value="POLYISOPRENYL-TEICHOIC ACID--PEPTIDOGLYCAN TEICHOIC ACID TRANSFERASE TAGU"/>
    <property type="match status" value="1"/>
</dbReference>
<keyword evidence="3" id="KW-1133">Transmembrane helix</keyword>
<comment type="similarity">
    <text evidence="1">Belongs to the LytR/CpsA/Psr (LCP) family.</text>
</comment>
<keyword evidence="3" id="KW-0812">Transmembrane</keyword>
<dbReference type="Proteomes" id="UP000008221">
    <property type="component" value="Chromosome"/>
</dbReference>
<dbReference type="Gene3D" id="3.40.630.190">
    <property type="entry name" value="LCP protein"/>
    <property type="match status" value="1"/>
</dbReference>
<organism evidence="6 7">
    <name type="scientific">Acidothermus cellulolyticus (strain ATCC 43068 / DSM 8971 / 11B)</name>
    <dbReference type="NCBI Taxonomy" id="351607"/>
    <lineage>
        <taxon>Bacteria</taxon>
        <taxon>Bacillati</taxon>
        <taxon>Actinomycetota</taxon>
        <taxon>Actinomycetes</taxon>
        <taxon>Acidothermales</taxon>
        <taxon>Acidothermaceae</taxon>
        <taxon>Acidothermus</taxon>
    </lineage>
</organism>
<evidence type="ECO:0000259" key="5">
    <source>
        <dbReference type="Pfam" id="PF13399"/>
    </source>
</evidence>
<dbReference type="Pfam" id="PF13399">
    <property type="entry name" value="LytR_C"/>
    <property type="match status" value="1"/>
</dbReference>
<feature type="domain" description="LytR/CpsA/Psr regulator C-terminal" evidence="5">
    <location>
        <begin position="360"/>
        <end position="445"/>
    </location>
</feature>
<evidence type="ECO:0000259" key="4">
    <source>
        <dbReference type="Pfam" id="PF03816"/>
    </source>
</evidence>
<dbReference type="HOGENOM" id="CLU_016455_0_3_11"/>
<feature type="compositionally biased region" description="Gly residues" evidence="2">
    <location>
        <begin position="463"/>
        <end position="478"/>
    </location>
</feature>
<proteinExistence type="inferred from homology"/>
<feature type="region of interest" description="Disordered" evidence="2">
    <location>
        <begin position="450"/>
        <end position="491"/>
    </location>
</feature>
<dbReference type="PANTHER" id="PTHR33392:SF6">
    <property type="entry name" value="POLYISOPRENYL-TEICHOIC ACID--PEPTIDOGLYCAN TEICHOIC ACID TRANSFERASE TAGU"/>
    <property type="match status" value="1"/>
</dbReference>
<feature type="compositionally biased region" description="Low complexity" evidence="2">
    <location>
        <begin position="479"/>
        <end position="491"/>
    </location>
</feature>
<accession>A0LRX6</accession>
<dbReference type="EMBL" id="CP000481">
    <property type="protein sequence ID" value="ABK52186.1"/>
    <property type="molecule type" value="Genomic_DNA"/>
</dbReference>
<dbReference type="InterPro" id="IPR004474">
    <property type="entry name" value="LytR_CpsA_psr"/>
</dbReference>
<evidence type="ECO:0000256" key="1">
    <source>
        <dbReference type="ARBA" id="ARBA00006068"/>
    </source>
</evidence>
<dbReference type="InterPro" id="IPR050922">
    <property type="entry name" value="LytR/CpsA/Psr_CW_biosynth"/>
</dbReference>
<feature type="transmembrane region" description="Helical" evidence="3">
    <location>
        <begin position="29"/>
        <end position="48"/>
    </location>
</feature>
<feature type="compositionally biased region" description="Low complexity" evidence="2">
    <location>
        <begin position="450"/>
        <end position="462"/>
    </location>
</feature>
<evidence type="ECO:0000313" key="6">
    <source>
        <dbReference type="EMBL" id="ABK52186.1"/>
    </source>
</evidence>
<keyword evidence="7" id="KW-1185">Reference proteome</keyword>
<dbReference type="Pfam" id="PF03816">
    <property type="entry name" value="LytR_cpsA_psr"/>
    <property type="match status" value="1"/>
</dbReference>
<evidence type="ECO:0000313" key="7">
    <source>
        <dbReference type="Proteomes" id="UP000008221"/>
    </source>
</evidence>
<dbReference type="InParanoid" id="A0LRX6"/>
<dbReference type="FunCoup" id="A0LRX6">
    <property type="interactions" value="1"/>
</dbReference>
<dbReference type="eggNOG" id="COG1316">
    <property type="taxonomic scope" value="Bacteria"/>
</dbReference>
<evidence type="ECO:0000256" key="2">
    <source>
        <dbReference type="SAM" id="MobiDB-lite"/>
    </source>
</evidence>
<feature type="region of interest" description="Disordered" evidence="2">
    <location>
        <begin position="1"/>
        <end position="23"/>
    </location>
</feature>